<keyword evidence="3" id="KW-1185">Reference proteome</keyword>
<dbReference type="Proteomes" id="UP000566711">
    <property type="component" value="Unassembled WGS sequence"/>
</dbReference>
<feature type="region of interest" description="Disordered" evidence="1">
    <location>
        <begin position="1"/>
        <end position="33"/>
    </location>
</feature>
<keyword evidence="2" id="KW-0969">Cilium</keyword>
<proteinExistence type="predicted"/>
<gene>
    <name evidence="2" type="ORF">H3H36_09265</name>
</gene>
<reference evidence="2 3" key="1">
    <citation type="submission" date="2020-07" db="EMBL/GenBank/DDBJ databases">
        <title>Novel species isolated from subtropical streams in China.</title>
        <authorList>
            <person name="Lu H."/>
        </authorList>
    </citation>
    <scope>NUCLEOTIDE SEQUENCE [LARGE SCALE GENOMIC DNA]</scope>
    <source>
        <strain evidence="2 3">FT3S</strain>
    </source>
</reference>
<evidence type="ECO:0000256" key="1">
    <source>
        <dbReference type="SAM" id="MobiDB-lite"/>
    </source>
</evidence>
<feature type="compositionally biased region" description="Low complexity" evidence="1">
    <location>
        <begin position="21"/>
        <end position="33"/>
    </location>
</feature>
<dbReference type="PANTHER" id="PTHR37166:SF1">
    <property type="entry name" value="PROTEIN FLAG"/>
    <property type="match status" value="1"/>
</dbReference>
<dbReference type="RefSeq" id="WP_182216562.1">
    <property type="nucleotide sequence ID" value="NZ_JACEZS010000006.1"/>
</dbReference>
<keyword evidence="2" id="KW-0966">Cell projection</keyword>
<dbReference type="Pfam" id="PF03646">
    <property type="entry name" value="FlaG"/>
    <property type="match status" value="1"/>
</dbReference>
<dbReference type="InterPro" id="IPR005186">
    <property type="entry name" value="FlaG"/>
</dbReference>
<evidence type="ECO:0000313" key="3">
    <source>
        <dbReference type="Proteomes" id="UP000566711"/>
    </source>
</evidence>
<name>A0A7W2EGM1_9BURK</name>
<protein>
    <submittedName>
        <fullName evidence="2">Flagellar protein FlaG</fullName>
    </submittedName>
</protein>
<dbReference type="EMBL" id="JACEZS010000006">
    <property type="protein sequence ID" value="MBA5605548.1"/>
    <property type="molecule type" value="Genomic_DNA"/>
</dbReference>
<sequence>MTIDALSTAPAARPIERHPAGYDAAPAASGAARAPATAVETAAAVKGAGAVPTLDQVSQAVSQLNQSPQARAQGLEFSIDKDSKRTVVKVIDQTTKEVLRQIPSPEALEIAKSLGNASHNAGLLIKQTA</sequence>
<organism evidence="2 3">
    <name type="scientific">Rugamonas fusca</name>
    <dbReference type="NCBI Taxonomy" id="2758568"/>
    <lineage>
        <taxon>Bacteria</taxon>
        <taxon>Pseudomonadati</taxon>
        <taxon>Pseudomonadota</taxon>
        <taxon>Betaproteobacteria</taxon>
        <taxon>Burkholderiales</taxon>
        <taxon>Oxalobacteraceae</taxon>
        <taxon>Telluria group</taxon>
        <taxon>Rugamonas</taxon>
    </lineage>
</organism>
<evidence type="ECO:0000313" key="2">
    <source>
        <dbReference type="EMBL" id="MBA5605548.1"/>
    </source>
</evidence>
<keyword evidence="2" id="KW-0282">Flagellum</keyword>
<dbReference type="SUPFAM" id="SSF160214">
    <property type="entry name" value="FlaG-like"/>
    <property type="match status" value="1"/>
</dbReference>
<accession>A0A7W2EGM1</accession>
<dbReference type="AlphaFoldDB" id="A0A7W2EGM1"/>
<comment type="caution">
    <text evidence="2">The sequence shown here is derived from an EMBL/GenBank/DDBJ whole genome shotgun (WGS) entry which is preliminary data.</text>
</comment>
<dbReference type="PANTHER" id="PTHR37166">
    <property type="entry name" value="PROTEIN FLAG"/>
    <property type="match status" value="1"/>
</dbReference>
<dbReference type="Gene3D" id="3.30.160.170">
    <property type="entry name" value="FlaG-like"/>
    <property type="match status" value="1"/>
</dbReference>
<dbReference type="InterPro" id="IPR035924">
    <property type="entry name" value="FlaG-like_sf"/>
</dbReference>